<dbReference type="InterPro" id="IPR052709">
    <property type="entry name" value="Transposase-MT_Hybrid"/>
</dbReference>
<evidence type="ECO:0000313" key="2">
    <source>
        <dbReference type="Proteomes" id="UP001148838"/>
    </source>
</evidence>
<dbReference type="PANTHER" id="PTHR46060:SF1">
    <property type="entry name" value="MARINER MOS1 TRANSPOSASE-LIKE PROTEIN"/>
    <property type="match status" value="1"/>
</dbReference>
<name>A0ABQ8TFX7_PERAM</name>
<gene>
    <name evidence="1" type="ORF">ANN_06567</name>
</gene>
<protein>
    <recommendedName>
        <fullName evidence="3">Mos1 transposase HTH domain-containing protein</fullName>
    </recommendedName>
</protein>
<evidence type="ECO:0008006" key="3">
    <source>
        <dbReference type="Google" id="ProtNLM"/>
    </source>
</evidence>
<evidence type="ECO:0000313" key="1">
    <source>
        <dbReference type="EMBL" id="KAJ4444770.1"/>
    </source>
</evidence>
<sequence length="107" mass="12167">MKAGKEEQRDVVRFLTTEEVGGLEIHHCMSAVYGEHSMSCFRVLEWHKRFREGHVSLQDNARPGQAHCAITPAVIAEVDSLIQGNRRITVEELRHLVRIGTVPYMSL</sequence>
<proteinExistence type="predicted"/>
<organism evidence="1 2">
    <name type="scientific">Periplaneta americana</name>
    <name type="common">American cockroach</name>
    <name type="synonym">Blatta americana</name>
    <dbReference type="NCBI Taxonomy" id="6978"/>
    <lineage>
        <taxon>Eukaryota</taxon>
        <taxon>Metazoa</taxon>
        <taxon>Ecdysozoa</taxon>
        <taxon>Arthropoda</taxon>
        <taxon>Hexapoda</taxon>
        <taxon>Insecta</taxon>
        <taxon>Pterygota</taxon>
        <taxon>Neoptera</taxon>
        <taxon>Polyneoptera</taxon>
        <taxon>Dictyoptera</taxon>
        <taxon>Blattodea</taxon>
        <taxon>Blattoidea</taxon>
        <taxon>Blattidae</taxon>
        <taxon>Blattinae</taxon>
        <taxon>Periplaneta</taxon>
    </lineage>
</organism>
<reference evidence="1 2" key="1">
    <citation type="journal article" date="2022" name="Allergy">
        <title>Genome assembly and annotation of Periplaneta americana reveal a comprehensive cockroach allergen profile.</title>
        <authorList>
            <person name="Wang L."/>
            <person name="Xiong Q."/>
            <person name="Saelim N."/>
            <person name="Wang L."/>
            <person name="Nong W."/>
            <person name="Wan A.T."/>
            <person name="Shi M."/>
            <person name="Liu X."/>
            <person name="Cao Q."/>
            <person name="Hui J.H.L."/>
            <person name="Sookrung N."/>
            <person name="Leung T.F."/>
            <person name="Tungtrongchitr A."/>
            <person name="Tsui S.K.W."/>
        </authorList>
    </citation>
    <scope>NUCLEOTIDE SEQUENCE [LARGE SCALE GENOMIC DNA]</scope>
    <source>
        <strain evidence="1">PWHHKU_190912</strain>
    </source>
</reference>
<dbReference type="EMBL" id="JAJSOF020000011">
    <property type="protein sequence ID" value="KAJ4444770.1"/>
    <property type="molecule type" value="Genomic_DNA"/>
</dbReference>
<dbReference type="PANTHER" id="PTHR46060">
    <property type="entry name" value="MARINER MOS1 TRANSPOSASE-LIKE PROTEIN"/>
    <property type="match status" value="1"/>
</dbReference>
<accession>A0ABQ8TFX7</accession>
<comment type="caution">
    <text evidence="1">The sequence shown here is derived from an EMBL/GenBank/DDBJ whole genome shotgun (WGS) entry which is preliminary data.</text>
</comment>
<dbReference type="Proteomes" id="UP001148838">
    <property type="component" value="Unassembled WGS sequence"/>
</dbReference>
<keyword evidence="2" id="KW-1185">Reference proteome</keyword>